<evidence type="ECO:0000313" key="1">
    <source>
        <dbReference type="EMBL" id="VTZ60671.1"/>
    </source>
</evidence>
<dbReference type="Proteomes" id="UP000507954">
    <property type="component" value="Unassembled WGS sequence"/>
</dbReference>
<dbReference type="EMBL" id="CABFNB010000082">
    <property type="protein sequence ID" value="VTZ60671.1"/>
    <property type="molecule type" value="Genomic_DNA"/>
</dbReference>
<organism evidence="1">
    <name type="scientific">Sinorhizobium medicae</name>
    <dbReference type="NCBI Taxonomy" id="110321"/>
    <lineage>
        <taxon>Bacteria</taxon>
        <taxon>Pseudomonadati</taxon>
        <taxon>Pseudomonadota</taxon>
        <taxon>Alphaproteobacteria</taxon>
        <taxon>Hyphomicrobiales</taxon>
        <taxon>Rhizobiaceae</taxon>
        <taxon>Sinorhizobium/Ensifer group</taxon>
        <taxon>Sinorhizobium</taxon>
    </lineage>
</organism>
<reference evidence="1" key="1">
    <citation type="submission" date="2019-06" db="EMBL/GenBank/DDBJ databases">
        <authorList>
            <person name="Le Quere A."/>
            <person name="Colella S."/>
        </authorList>
    </citation>
    <scope>NUCLEOTIDE SEQUENCE</scope>
    <source>
        <strain evidence="1">EmedicaeMD41</strain>
    </source>
</reference>
<protein>
    <submittedName>
        <fullName evidence="1">Uncharacterized protein</fullName>
    </submittedName>
</protein>
<gene>
    <name evidence="1" type="ORF">EMEDMD4_180087</name>
</gene>
<proteinExistence type="predicted"/>
<dbReference type="AlphaFoldDB" id="A0A508WYK0"/>
<name>A0A508WYK0_9HYPH</name>
<sequence length="206" mass="22307">MASRPAGGAAQVLLACPGAADVPSLICMRYALLASLVDRPARLFFARSGAGACIWMKKLVPGFRAAAASQRIVVRGADRSGLTLRDMDYESVQSFAHLDLTGETRRRTHIIGEVQHILFHRFGSADLSRPGIVDIDVTGRTGTGAAALGFDPGDRIANCILHDRGPILDIEFVARAVKGYDRKFCHFSFRNELKKGPAGWHMALFG</sequence>
<accession>A0A508WYK0</accession>
<dbReference type="PROSITE" id="PS51257">
    <property type="entry name" value="PROKAR_LIPOPROTEIN"/>
    <property type="match status" value="1"/>
</dbReference>